<dbReference type="AlphaFoldDB" id="A0A8I2YC08"/>
<evidence type="ECO:0000313" key="2">
    <source>
        <dbReference type="Proteomes" id="UP000683000"/>
    </source>
</evidence>
<organism evidence="1 2">
    <name type="scientific">Boletus reticuloceps</name>
    <dbReference type="NCBI Taxonomy" id="495285"/>
    <lineage>
        <taxon>Eukaryota</taxon>
        <taxon>Fungi</taxon>
        <taxon>Dikarya</taxon>
        <taxon>Basidiomycota</taxon>
        <taxon>Agaricomycotina</taxon>
        <taxon>Agaricomycetes</taxon>
        <taxon>Agaricomycetidae</taxon>
        <taxon>Boletales</taxon>
        <taxon>Boletineae</taxon>
        <taxon>Boletaceae</taxon>
        <taxon>Boletoideae</taxon>
        <taxon>Boletus</taxon>
    </lineage>
</organism>
<gene>
    <name evidence="1" type="ORF">JVT61DRAFT_1447</name>
</gene>
<comment type="caution">
    <text evidence="1">The sequence shown here is derived from an EMBL/GenBank/DDBJ whole genome shotgun (WGS) entry which is preliminary data.</text>
</comment>
<proteinExistence type="predicted"/>
<protein>
    <submittedName>
        <fullName evidence="1">Uncharacterized protein</fullName>
    </submittedName>
</protein>
<keyword evidence="2" id="KW-1185">Reference proteome</keyword>
<name>A0A8I2YC08_9AGAM</name>
<sequence>MTLAHCLLATCMVTSFYLRDMKVYSREPLKVHFMVIHHHIKKKKKHTYNAILCKMQILQLPNATRSSPFKQFQVSGMHGKGQGRAL</sequence>
<evidence type="ECO:0000313" key="1">
    <source>
        <dbReference type="EMBL" id="KAG6369117.1"/>
    </source>
</evidence>
<dbReference type="Proteomes" id="UP000683000">
    <property type="component" value="Unassembled WGS sequence"/>
</dbReference>
<reference evidence="1" key="1">
    <citation type="submission" date="2021-03" db="EMBL/GenBank/DDBJ databases">
        <title>Evolutionary innovations through gain and loss of genes in the ectomycorrhizal Boletales.</title>
        <authorList>
            <person name="Wu G."/>
            <person name="Miyauchi S."/>
            <person name="Morin E."/>
            <person name="Yang Z.-L."/>
            <person name="Xu J."/>
            <person name="Martin F.M."/>
        </authorList>
    </citation>
    <scope>NUCLEOTIDE SEQUENCE</scope>
    <source>
        <strain evidence="1">BR01</strain>
    </source>
</reference>
<accession>A0A8I2YC08</accession>
<dbReference type="EMBL" id="JAGFBS010000105">
    <property type="protein sequence ID" value="KAG6369117.1"/>
    <property type="molecule type" value="Genomic_DNA"/>
</dbReference>